<dbReference type="InterPro" id="IPR011050">
    <property type="entry name" value="Pectin_lyase_fold/virulence"/>
</dbReference>
<keyword evidence="2" id="KW-0614">Plasmid</keyword>
<name>A0A344TTL1_9BACT</name>
<dbReference type="Gene3D" id="2.160.20.10">
    <property type="entry name" value="Single-stranded right-handed beta-helix, Pectin lyase-like"/>
    <property type="match status" value="1"/>
</dbReference>
<dbReference type="EMBL" id="CP030855">
    <property type="protein sequence ID" value="AXE21982.1"/>
    <property type="molecule type" value="Genomic_DNA"/>
</dbReference>
<sequence length="115" mass="12902">MGLVRDNLILFTAFYSKPLMKHITFILLMFLNTLTCFANTYYVKTTGNDTSNDGRSWGAAFATLQKALEVSQYGEQIWIAEGTYKPTAYPAGAIPYTPPLTNRDKSFYLVNGVKL</sequence>
<gene>
    <name evidence="2" type="ORF">DR864_29395</name>
</gene>
<dbReference type="OrthoDB" id="8901262at2"/>
<evidence type="ECO:0000313" key="3">
    <source>
        <dbReference type="Proteomes" id="UP000251993"/>
    </source>
</evidence>
<keyword evidence="3" id="KW-1185">Reference proteome</keyword>
<evidence type="ECO:0000256" key="1">
    <source>
        <dbReference type="SAM" id="Phobius"/>
    </source>
</evidence>
<dbReference type="AlphaFoldDB" id="A0A344TTL1"/>
<feature type="transmembrane region" description="Helical" evidence="1">
    <location>
        <begin position="20"/>
        <end position="42"/>
    </location>
</feature>
<proteinExistence type="predicted"/>
<reference evidence="2 3" key="1">
    <citation type="submission" date="2018-07" db="EMBL/GenBank/DDBJ databases">
        <title>Genome sequencing of Runella.</title>
        <authorList>
            <person name="Baek M.-G."/>
            <person name="Yi H."/>
        </authorList>
    </citation>
    <scope>NUCLEOTIDE SEQUENCE [LARGE SCALE GENOMIC DNA]</scope>
    <source>
        <strain evidence="2 3">HYN0085</strain>
        <plasmid evidence="2 3">unnamed5</plasmid>
    </source>
</reference>
<evidence type="ECO:0008006" key="4">
    <source>
        <dbReference type="Google" id="ProtNLM"/>
    </source>
</evidence>
<accession>A0A344TTL1</accession>
<organism evidence="2 3">
    <name type="scientific">Runella rosea</name>
    <dbReference type="NCBI Taxonomy" id="2259595"/>
    <lineage>
        <taxon>Bacteria</taxon>
        <taxon>Pseudomonadati</taxon>
        <taxon>Bacteroidota</taxon>
        <taxon>Cytophagia</taxon>
        <taxon>Cytophagales</taxon>
        <taxon>Spirosomataceae</taxon>
        <taxon>Runella</taxon>
    </lineage>
</organism>
<keyword evidence="1" id="KW-0472">Membrane</keyword>
<dbReference type="KEGG" id="run:DR864_29395"/>
<keyword evidence="1" id="KW-0812">Transmembrane</keyword>
<dbReference type="InterPro" id="IPR012334">
    <property type="entry name" value="Pectin_lyas_fold"/>
</dbReference>
<geneLocation type="plasmid" evidence="2 3">
    <name>unnamed5</name>
</geneLocation>
<protein>
    <recommendedName>
        <fullName evidence="4">DUF1565 domain-containing protein</fullName>
    </recommendedName>
</protein>
<evidence type="ECO:0000313" key="2">
    <source>
        <dbReference type="EMBL" id="AXE21982.1"/>
    </source>
</evidence>
<dbReference type="SUPFAM" id="SSF51126">
    <property type="entry name" value="Pectin lyase-like"/>
    <property type="match status" value="1"/>
</dbReference>
<dbReference type="Proteomes" id="UP000251993">
    <property type="component" value="Plasmid unnamed5"/>
</dbReference>
<keyword evidence="1" id="KW-1133">Transmembrane helix</keyword>